<gene>
    <name evidence="1" type="ORF">HPHPP11B_1472</name>
</gene>
<sequence length="54" mass="6296">MRRGFLDCFCYFCAFRVMLLVNLYALSVCKRLFLAVVFSYSNTPQHPKIQALLS</sequence>
<evidence type="ECO:0000313" key="1">
    <source>
        <dbReference type="EMBL" id="EJC26280.1"/>
    </source>
</evidence>
<dbReference type="Proteomes" id="UP000005601">
    <property type="component" value="Unassembled WGS sequence"/>
</dbReference>
<proteinExistence type="predicted"/>
<evidence type="ECO:0000313" key="2">
    <source>
        <dbReference type="Proteomes" id="UP000005601"/>
    </source>
</evidence>
<accession>I9YCC3</accession>
<dbReference type="EMBL" id="AKQH01000009">
    <property type="protein sequence ID" value="EJC26280.1"/>
    <property type="molecule type" value="Genomic_DNA"/>
</dbReference>
<organism evidence="1 2">
    <name type="scientific">Helicobacter pylori Hp P-11b</name>
    <dbReference type="NCBI Taxonomy" id="992106"/>
    <lineage>
        <taxon>Bacteria</taxon>
        <taxon>Pseudomonadati</taxon>
        <taxon>Campylobacterota</taxon>
        <taxon>Epsilonproteobacteria</taxon>
        <taxon>Campylobacterales</taxon>
        <taxon>Helicobacteraceae</taxon>
        <taxon>Helicobacter</taxon>
    </lineage>
</organism>
<dbReference type="AlphaFoldDB" id="I9YCC3"/>
<name>I9YCC3_HELPX</name>
<comment type="caution">
    <text evidence="1">The sequence shown here is derived from an EMBL/GenBank/DDBJ whole genome shotgun (WGS) entry which is preliminary data.</text>
</comment>
<protein>
    <submittedName>
        <fullName evidence="1">Uncharacterized protein</fullName>
    </submittedName>
</protein>
<dbReference type="PATRIC" id="fig|992106.3.peg.1424"/>
<reference evidence="1 2" key="1">
    <citation type="submission" date="2012-05" db="EMBL/GenBank/DDBJ databases">
        <title>Genome sequence of Helicobacter pylori Hp P-11b.</title>
        <authorList>
            <person name="Blanchard T.G."/>
            <person name="Czinn S.J."/>
            <person name="McCracken C."/>
            <person name="Abolude K."/>
            <person name="Maroo A."/>
            <person name="Santana-Cruz I."/>
            <person name="Tallon L.J."/>
            <person name="Ficke F.W.F."/>
        </authorList>
    </citation>
    <scope>NUCLEOTIDE SEQUENCE [LARGE SCALE GENOMIC DNA]</scope>
    <source>
        <strain evidence="1 2">Hp P-11b</strain>
    </source>
</reference>